<dbReference type="GO" id="GO:0016020">
    <property type="term" value="C:membrane"/>
    <property type="evidence" value="ECO:0007669"/>
    <property type="project" value="UniProtKB-SubCell"/>
</dbReference>
<dbReference type="Pfam" id="PF01740">
    <property type="entry name" value="STAS"/>
    <property type="match status" value="1"/>
</dbReference>
<evidence type="ECO:0000256" key="4">
    <source>
        <dbReference type="ARBA" id="ARBA00023136"/>
    </source>
</evidence>
<keyword evidence="2 5" id="KW-0812">Transmembrane</keyword>
<evidence type="ECO:0000256" key="5">
    <source>
        <dbReference type="SAM" id="Phobius"/>
    </source>
</evidence>
<dbReference type="InterPro" id="IPR014710">
    <property type="entry name" value="RmlC-like_jellyroll"/>
</dbReference>
<dbReference type="PANTHER" id="PTHR43310">
    <property type="entry name" value="SULFATE TRANSPORTER YBAR-RELATED"/>
    <property type="match status" value="1"/>
</dbReference>
<feature type="transmembrane region" description="Helical" evidence="5">
    <location>
        <begin position="178"/>
        <end position="196"/>
    </location>
</feature>
<dbReference type="PANTHER" id="PTHR43310:SF2">
    <property type="entry name" value="SLC26A_SULP TRANSPORTER DOMAIN-CONTAINING PROTEIN"/>
    <property type="match status" value="1"/>
</dbReference>
<dbReference type="InterPro" id="IPR011547">
    <property type="entry name" value="SLC26A/SulP_dom"/>
</dbReference>
<evidence type="ECO:0000256" key="2">
    <source>
        <dbReference type="ARBA" id="ARBA00022692"/>
    </source>
</evidence>
<name>A0A812IPF8_SYMPI</name>
<keyword evidence="4 5" id="KW-0472">Membrane</keyword>
<dbReference type="Gene3D" id="3.30.750.24">
    <property type="entry name" value="STAS domain"/>
    <property type="match status" value="1"/>
</dbReference>
<dbReference type="InterPro" id="IPR018490">
    <property type="entry name" value="cNMP-bd_dom_sf"/>
</dbReference>
<dbReference type="InterPro" id="IPR036513">
    <property type="entry name" value="STAS_dom_sf"/>
</dbReference>
<feature type="domain" description="STAS" evidence="6">
    <location>
        <begin position="303"/>
        <end position="388"/>
    </location>
</feature>
<protein>
    <recommendedName>
        <fullName evidence="6">STAS domain-containing protein</fullName>
    </recommendedName>
</protein>
<dbReference type="AlphaFoldDB" id="A0A812IPF8"/>
<dbReference type="EMBL" id="CAJNIZ010000003">
    <property type="protein sequence ID" value="CAE7150915.1"/>
    <property type="molecule type" value="Genomic_DNA"/>
</dbReference>
<dbReference type="PROSITE" id="PS50801">
    <property type="entry name" value="STAS"/>
    <property type="match status" value="1"/>
</dbReference>
<dbReference type="Proteomes" id="UP000649617">
    <property type="component" value="Unassembled WGS sequence"/>
</dbReference>
<reference evidence="7" key="1">
    <citation type="submission" date="2021-02" db="EMBL/GenBank/DDBJ databases">
        <authorList>
            <person name="Dougan E. K."/>
            <person name="Rhodes N."/>
            <person name="Thang M."/>
            <person name="Chan C."/>
        </authorList>
    </citation>
    <scope>NUCLEOTIDE SEQUENCE</scope>
</reference>
<organism evidence="7 8">
    <name type="scientific">Symbiodinium pilosum</name>
    <name type="common">Dinoflagellate</name>
    <dbReference type="NCBI Taxonomy" id="2952"/>
    <lineage>
        <taxon>Eukaryota</taxon>
        <taxon>Sar</taxon>
        <taxon>Alveolata</taxon>
        <taxon>Dinophyceae</taxon>
        <taxon>Suessiales</taxon>
        <taxon>Symbiodiniaceae</taxon>
        <taxon>Symbiodinium</taxon>
    </lineage>
</organism>
<feature type="transmembrane region" description="Helical" evidence="5">
    <location>
        <begin position="37"/>
        <end position="57"/>
    </location>
</feature>
<dbReference type="OrthoDB" id="409725at2759"/>
<accession>A0A812IPF8</accession>
<comment type="caution">
    <text evidence="7">The sequence shown here is derived from an EMBL/GenBank/DDBJ whole genome shotgun (WGS) entry which is preliminary data.</text>
</comment>
<feature type="transmembrane region" description="Helical" evidence="5">
    <location>
        <begin position="6"/>
        <end position="25"/>
    </location>
</feature>
<evidence type="ECO:0000313" key="7">
    <source>
        <dbReference type="EMBL" id="CAE7150915.1"/>
    </source>
</evidence>
<gene>
    <name evidence="7" type="ORF">SPIL2461_LOCUS195</name>
</gene>
<feature type="transmembrane region" description="Helical" evidence="5">
    <location>
        <begin position="99"/>
        <end position="122"/>
    </location>
</feature>
<sequence>VTQAGVALLVQLCLTLVGAGVFLLLKNLLDHYSWGRAIRLPFGLAVISLVVYAFLYLHPLSAEDLHFWGLFITGLRPESWKVEFHVLASGFGNFQAHAFFSQPCISIVVSYAVLSTLAFTFYTVGFQELARDPTIELAKEIRLVGKTNIALAPFAGVPVSHAIKVWVVMRDAGAKTRWWVFLFAVCYMVLYFDSTLRSTLSLVPKCAFGALVCSLGYEFLTNSLVESRERIAATEWRVVVVTSVITYLNVLLGILFGVVLTTIFFMVEYSGMTGVTQKATIAEVRSHVERDDSQNQILDRHGPDVAVFWCAGYIFFGTAQDIVEELQASLDACPSTRIIILDFEQVPAVDASGVQALVNFAEVCQKRRPSVTIAVSGVVRRLQLSLDRCMRACNVEIKISSHRVEKMLEWAEDWLLAGRANGAKGLKSQRSEHQLLASKLAGKVPTKEQDEQELRHFVNEFLQEIAPSAQAEERAGVCEKLARFGSKLKTFTREAQIHAEGQQAKHLTYVLSGSVSLVQKISPDESLAYKVPRHHLNEEKGDIFAFEEELDIRVRKLTHGSLLGALEFGAFCNSTVSTWHASACASPDCVVLQVPFSTLEAAMNSNQSVGHAVMRWLFQLASVQVLDVLQGVRVKPYRRIDQEGVFKRATSSMASPALNGQTTPYSKFL</sequence>
<keyword evidence="8" id="KW-1185">Reference proteome</keyword>
<proteinExistence type="predicted"/>
<dbReference type="SUPFAM" id="SSF52091">
    <property type="entry name" value="SpoIIaa-like"/>
    <property type="match status" value="1"/>
</dbReference>
<feature type="non-terminal residue" evidence="7">
    <location>
        <position position="669"/>
    </location>
</feature>
<dbReference type="InterPro" id="IPR052706">
    <property type="entry name" value="Membrane-Transporter-like"/>
</dbReference>
<dbReference type="Gene3D" id="2.60.120.10">
    <property type="entry name" value="Jelly Rolls"/>
    <property type="match status" value="1"/>
</dbReference>
<dbReference type="CDD" id="cd07042">
    <property type="entry name" value="STAS_SulP_like_sulfate_transporter"/>
    <property type="match status" value="1"/>
</dbReference>
<evidence type="ECO:0000313" key="8">
    <source>
        <dbReference type="Proteomes" id="UP000649617"/>
    </source>
</evidence>
<dbReference type="SUPFAM" id="SSF51206">
    <property type="entry name" value="cAMP-binding domain-like"/>
    <property type="match status" value="1"/>
</dbReference>
<dbReference type="InterPro" id="IPR002645">
    <property type="entry name" value="STAS_dom"/>
</dbReference>
<keyword evidence="3 5" id="KW-1133">Transmembrane helix</keyword>
<comment type="subcellular location">
    <subcellularLocation>
        <location evidence="1">Membrane</location>
        <topology evidence="1">Multi-pass membrane protein</topology>
    </subcellularLocation>
</comment>
<feature type="transmembrane region" description="Helical" evidence="5">
    <location>
        <begin position="202"/>
        <end position="220"/>
    </location>
</feature>
<evidence type="ECO:0000256" key="3">
    <source>
        <dbReference type="ARBA" id="ARBA00022989"/>
    </source>
</evidence>
<feature type="transmembrane region" description="Helical" evidence="5">
    <location>
        <begin position="240"/>
        <end position="267"/>
    </location>
</feature>
<evidence type="ECO:0000256" key="1">
    <source>
        <dbReference type="ARBA" id="ARBA00004141"/>
    </source>
</evidence>
<evidence type="ECO:0000259" key="6">
    <source>
        <dbReference type="PROSITE" id="PS50801"/>
    </source>
</evidence>
<dbReference type="Pfam" id="PF00916">
    <property type="entry name" value="Sulfate_transp"/>
    <property type="match status" value="1"/>
</dbReference>